<evidence type="ECO:0000259" key="3">
    <source>
        <dbReference type="Pfam" id="PF07261"/>
    </source>
</evidence>
<dbReference type="Pfam" id="PF07261">
    <property type="entry name" value="DnaB_2"/>
    <property type="match status" value="1"/>
</dbReference>
<dbReference type="InterPro" id="IPR034829">
    <property type="entry name" value="DnaD-like_sf"/>
</dbReference>
<dbReference type="Pfam" id="PF14297">
    <property type="entry name" value="Lin1244_N"/>
    <property type="match status" value="1"/>
</dbReference>
<name>I8UGE9_9BACL</name>
<dbReference type="Proteomes" id="UP000004080">
    <property type="component" value="Unassembled WGS sequence"/>
</dbReference>
<keyword evidence="6" id="KW-1185">Reference proteome</keyword>
<feature type="domain" description="DnaB/C C-terminal" evidence="3">
    <location>
        <begin position="203"/>
        <end position="257"/>
    </location>
</feature>
<protein>
    <recommendedName>
        <fullName evidence="7">DnaD domain-containing protein</fullName>
    </recommendedName>
</protein>
<evidence type="ECO:0000256" key="2">
    <source>
        <dbReference type="SAM" id="MobiDB-lite"/>
    </source>
</evidence>
<evidence type="ECO:0008006" key="7">
    <source>
        <dbReference type="Google" id="ProtNLM"/>
    </source>
</evidence>
<feature type="region of interest" description="Disordered" evidence="2">
    <location>
        <begin position="154"/>
        <end position="181"/>
    </location>
</feature>
<comment type="caution">
    <text evidence="5">The sequence shown here is derived from an EMBL/GenBank/DDBJ whole genome shotgun (WGS) entry which is preliminary data.</text>
</comment>
<dbReference type="SUPFAM" id="SSF158499">
    <property type="entry name" value="DnaD domain-like"/>
    <property type="match status" value="1"/>
</dbReference>
<dbReference type="OrthoDB" id="1047417at2"/>
<evidence type="ECO:0000313" key="6">
    <source>
        <dbReference type="Proteomes" id="UP000004080"/>
    </source>
</evidence>
<dbReference type="AlphaFoldDB" id="I8UGE9"/>
<dbReference type="Gene3D" id="1.10.10.630">
    <property type="entry name" value="DnaD domain-like"/>
    <property type="match status" value="1"/>
</dbReference>
<proteinExistence type="inferred from homology"/>
<reference evidence="5 6" key="1">
    <citation type="journal article" date="2012" name="J. Bacteriol.">
        <title>Genome of Bacillus macauensis ZFHKF-1, a Long-Chain-Forming Bacterium.</title>
        <authorList>
            <person name="Cai L."/>
            <person name="Zhang T."/>
        </authorList>
    </citation>
    <scope>NUCLEOTIDE SEQUENCE [LARGE SCALE GENOMIC DNA]</scope>
    <source>
        <strain evidence="5 6">ZFHKF-1</strain>
    </source>
</reference>
<comment type="similarity">
    <text evidence="1">Belongs to the DnaB/DnaD family.</text>
</comment>
<evidence type="ECO:0000313" key="5">
    <source>
        <dbReference type="EMBL" id="EIT85945.1"/>
    </source>
</evidence>
<dbReference type="EMBL" id="AKKV01000024">
    <property type="protein sequence ID" value="EIT85945.1"/>
    <property type="molecule type" value="Genomic_DNA"/>
</dbReference>
<accession>I8UGE9</accession>
<dbReference type="PATRIC" id="fig|1196324.3.peg.1824"/>
<dbReference type="eggNOG" id="COG3935">
    <property type="taxonomic scope" value="Bacteria"/>
</dbReference>
<evidence type="ECO:0000256" key="1">
    <source>
        <dbReference type="ARBA" id="ARBA00093462"/>
    </source>
</evidence>
<feature type="domain" description="Lin1244/Lin1753-like N-terminal" evidence="4">
    <location>
        <begin position="11"/>
        <end position="102"/>
    </location>
</feature>
<dbReference type="STRING" id="1196324.A374_08919"/>
<sequence>MARPKKEGLEYFPLDVDMDQDDKIALIEAKHGLVGFSVIVKLLMKIYKNGYYYEWGEKEQLLFSRRVGVDYTIMTNILDDCINWDLFDKKLYEEQEILTSKGVQERYIEATARRKEVVVIKEYLLIKPSHHIGNSKIRIKLVDINRDVIDPDINPNNAQLRADKPPKKPVAPKKEEPPKGDNVIDLLLANKIITEDKVNHTLREDLDDVFEAFGFDNPLEMVQEAIKDAARGNGRTWKFIYKKLNGWRKEGYKNPRDIALPTAPKQENSIDALKRFADKRGVE</sequence>
<organism evidence="5 6">
    <name type="scientific">Fictibacillus macauensis ZFHKF-1</name>
    <dbReference type="NCBI Taxonomy" id="1196324"/>
    <lineage>
        <taxon>Bacteria</taxon>
        <taxon>Bacillati</taxon>
        <taxon>Bacillota</taxon>
        <taxon>Bacilli</taxon>
        <taxon>Bacillales</taxon>
        <taxon>Fictibacillaceae</taxon>
        <taxon>Fictibacillus</taxon>
    </lineage>
</organism>
<dbReference type="InterPro" id="IPR025400">
    <property type="entry name" value="Lin1244/Lin1753-like_N"/>
</dbReference>
<evidence type="ECO:0000259" key="4">
    <source>
        <dbReference type="Pfam" id="PF14297"/>
    </source>
</evidence>
<gene>
    <name evidence="5" type="ORF">A374_08919</name>
</gene>
<feature type="compositionally biased region" description="Basic and acidic residues" evidence="2">
    <location>
        <begin position="161"/>
        <end position="179"/>
    </location>
</feature>
<dbReference type="PANTHER" id="PTHR39196">
    <property type="entry name" value="PRIMOSOME, DNAD SUBUNIT"/>
    <property type="match status" value="1"/>
</dbReference>
<dbReference type="RefSeq" id="WP_007201877.1">
    <property type="nucleotide sequence ID" value="NZ_AKKV01000024.1"/>
</dbReference>
<dbReference type="InterPro" id="IPR006343">
    <property type="entry name" value="DnaB/C_C"/>
</dbReference>
<dbReference type="NCBIfam" id="TIGR01446">
    <property type="entry name" value="DnaD_dom"/>
    <property type="match status" value="1"/>
</dbReference>
<dbReference type="PANTHER" id="PTHR39196:SF1">
    <property type="entry name" value="PRIMOSOME, DNAD SUBUNIT"/>
    <property type="match status" value="1"/>
</dbReference>